<dbReference type="RefSeq" id="WP_248637524.1">
    <property type="nucleotide sequence ID" value="NZ_JALPTH010000051.1"/>
</dbReference>
<evidence type="ECO:0000256" key="1">
    <source>
        <dbReference type="ARBA" id="ARBA00022723"/>
    </source>
</evidence>
<feature type="compositionally biased region" description="Pro residues" evidence="3">
    <location>
        <begin position="56"/>
        <end position="65"/>
    </location>
</feature>
<dbReference type="Gene3D" id="3.20.20.370">
    <property type="entry name" value="Glycoside hydrolase/deacetylase"/>
    <property type="match status" value="1"/>
</dbReference>
<dbReference type="CDD" id="cd10917">
    <property type="entry name" value="CE4_NodB_like_6s_7s"/>
    <property type="match status" value="1"/>
</dbReference>
<feature type="chain" id="PRO_5045798373" evidence="4">
    <location>
        <begin position="31"/>
        <end position="322"/>
    </location>
</feature>
<organism evidence="6 7">
    <name type="scientific">Streptomyces lichenis</name>
    <dbReference type="NCBI Taxonomy" id="2306967"/>
    <lineage>
        <taxon>Bacteria</taxon>
        <taxon>Bacillati</taxon>
        <taxon>Actinomycetota</taxon>
        <taxon>Actinomycetes</taxon>
        <taxon>Kitasatosporales</taxon>
        <taxon>Streptomycetaceae</taxon>
        <taxon>Streptomyces</taxon>
    </lineage>
</organism>
<gene>
    <name evidence="6" type="ORF">M1O15_30730</name>
</gene>
<keyword evidence="2" id="KW-0378">Hydrolase</keyword>
<dbReference type="SUPFAM" id="SSF88713">
    <property type="entry name" value="Glycoside hydrolase/deacetylase"/>
    <property type="match status" value="1"/>
</dbReference>
<evidence type="ECO:0000256" key="2">
    <source>
        <dbReference type="ARBA" id="ARBA00022801"/>
    </source>
</evidence>
<accession>A0ABT0IK51</accession>
<evidence type="ECO:0000259" key="5">
    <source>
        <dbReference type="PROSITE" id="PS51677"/>
    </source>
</evidence>
<keyword evidence="4" id="KW-0732">Signal</keyword>
<dbReference type="PANTHER" id="PTHR10587">
    <property type="entry name" value="GLYCOSYL TRANSFERASE-RELATED"/>
    <property type="match status" value="1"/>
</dbReference>
<feature type="region of interest" description="Disordered" evidence="3">
    <location>
        <begin position="47"/>
        <end position="78"/>
    </location>
</feature>
<dbReference type="InterPro" id="IPR006311">
    <property type="entry name" value="TAT_signal"/>
</dbReference>
<dbReference type="PROSITE" id="PS51318">
    <property type="entry name" value="TAT"/>
    <property type="match status" value="1"/>
</dbReference>
<dbReference type="InterPro" id="IPR050248">
    <property type="entry name" value="Polysacc_deacetylase_ArnD"/>
</dbReference>
<dbReference type="PANTHER" id="PTHR10587:SF133">
    <property type="entry name" value="CHITIN DEACETYLASE 1-RELATED"/>
    <property type="match status" value="1"/>
</dbReference>
<feature type="domain" description="NodB homology" evidence="5">
    <location>
        <begin position="138"/>
        <end position="318"/>
    </location>
</feature>
<feature type="compositionally biased region" description="Low complexity" evidence="3">
    <location>
        <begin position="66"/>
        <end position="78"/>
    </location>
</feature>
<evidence type="ECO:0000313" key="7">
    <source>
        <dbReference type="Proteomes" id="UP001522868"/>
    </source>
</evidence>
<proteinExistence type="predicted"/>
<evidence type="ECO:0000313" key="6">
    <source>
        <dbReference type="EMBL" id="MCK8681698.1"/>
    </source>
</evidence>
<dbReference type="InterPro" id="IPR002509">
    <property type="entry name" value="NODB_dom"/>
</dbReference>
<reference evidence="6 7" key="1">
    <citation type="submission" date="2022-04" db="EMBL/GenBank/DDBJ databases">
        <title>Streptomyces sp. nov. LCR6-01 isolated from Lichen of Dirinaria sp.</title>
        <authorList>
            <person name="Kanchanasin P."/>
            <person name="Tanasupawat S."/>
            <person name="Phongsopitanun W."/>
        </authorList>
    </citation>
    <scope>NUCLEOTIDE SEQUENCE [LARGE SCALE GENOMIC DNA]</scope>
    <source>
        <strain evidence="6 7">LCR6-01</strain>
    </source>
</reference>
<evidence type="ECO:0000256" key="3">
    <source>
        <dbReference type="SAM" id="MobiDB-lite"/>
    </source>
</evidence>
<comment type="caution">
    <text evidence="6">The sequence shown here is derived from an EMBL/GenBank/DDBJ whole genome shotgun (WGS) entry which is preliminary data.</text>
</comment>
<name>A0ABT0IK51_9ACTN</name>
<dbReference type="PROSITE" id="PS51677">
    <property type="entry name" value="NODB"/>
    <property type="match status" value="1"/>
</dbReference>
<keyword evidence="1" id="KW-0479">Metal-binding</keyword>
<keyword evidence="7" id="KW-1185">Reference proteome</keyword>
<protein>
    <submittedName>
        <fullName evidence="6">Polysaccharide deacetylase family protein</fullName>
    </submittedName>
</protein>
<evidence type="ECO:0000256" key="4">
    <source>
        <dbReference type="SAM" id="SignalP"/>
    </source>
</evidence>
<dbReference type="Pfam" id="PF01522">
    <property type="entry name" value="Polysacc_deac_1"/>
    <property type="match status" value="1"/>
</dbReference>
<sequence>MTPDQMAPGRRTVLRIAAALGATTAAGVFAADRLGAFDTAAPGPGSIAAPAAPTAPGSPSPPAAPAPSAAAGPGPAAGALADGVAVPGAAGPQAAAAGRAPATGYRLQPMTAYTPPRFRRALPPVRTRPFLQVAQTGRTMVLTFDDGPDPRYTPPILDTLRRHRVRAMFFLCGEMADAHPDLVRRISDEGHVLGNHSWSHPLIPSLRPSRIRTELGSTSETIERLTGAAPLWYRAPFGAWNRHSFEIGAELGMEPLAWTVDTLDWTEPGADAIVTRVRAGAAPGVVVLSHDAGGDRSGTVAALDRYLPELLDDGYRLTVPHR</sequence>
<dbReference type="Proteomes" id="UP001522868">
    <property type="component" value="Unassembled WGS sequence"/>
</dbReference>
<dbReference type="EMBL" id="JALPTH010000051">
    <property type="protein sequence ID" value="MCK8681698.1"/>
    <property type="molecule type" value="Genomic_DNA"/>
</dbReference>
<dbReference type="InterPro" id="IPR011330">
    <property type="entry name" value="Glyco_hydro/deAcase_b/a-brl"/>
</dbReference>
<feature type="signal peptide" evidence="4">
    <location>
        <begin position="1"/>
        <end position="30"/>
    </location>
</feature>